<dbReference type="InterPro" id="IPR032466">
    <property type="entry name" value="Metal_Hydrolase"/>
</dbReference>
<comment type="cofactor">
    <cofactor evidence="1">
        <name>Zn(2+)</name>
        <dbReference type="ChEBI" id="CHEBI:29105"/>
    </cofactor>
</comment>
<keyword evidence="6" id="KW-0378">Hydrolase</keyword>
<organism evidence="9 10">
    <name type="scientific">Nematostella vectensis</name>
    <name type="common">Starlet sea anemone</name>
    <dbReference type="NCBI Taxonomy" id="45351"/>
    <lineage>
        <taxon>Eukaryota</taxon>
        <taxon>Metazoa</taxon>
        <taxon>Cnidaria</taxon>
        <taxon>Anthozoa</taxon>
        <taxon>Hexacorallia</taxon>
        <taxon>Actiniaria</taxon>
        <taxon>Edwardsiidae</taxon>
        <taxon>Nematostella</taxon>
    </lineage>
</organism>
<dbReference type="OMA" id="FHRKFPY"/>
<comment type="similarity">
    <text evidence="3">Belongs to the metallo-dependent hydrolases superfamily. Adenosine and AMP deaminases family.</text>
</comment>
<dbReference type="PANTHER" id="PTHR11359">
    <property type="entry name" value="AMP DEAMINASE"/>
    <property type="match status" value="1"/>
</dbReference>
<evidence type="ECO:0000256" key="3">
    <source>
        <dbReference type="ARBA" id="ARBA00006676"/>
    </source>
</evidence>
<gene>
    <name evidence="9" type="ORF">NEMVEDRAFT_v1g188407</name>
</gene>
<keyword evidence="10" id="KW-1185">Reference proteome</keyword>
<evidence type="ECO:0000313" key="9">
    <source>
        <dbReference type="EMBL" id="EDO38389.1"/>
    </source>
</evidence>
<dbReference type="eggNOG" id="KOG1096">
    <property type="taxonomic scope" value="Eukaryota"/>
</dbReference>
<keyword evidence="5" id="KW-0479">Metal-binding</keyword>
<dbReference type="PhylomeDB" id="A7SD62"/>
<dbReference type="GO" id="GO:0046872">
    <property type="term" value="F:metal ion binding"/>
    <property type="evidence" value="ECO:0007669"/>
    <property type="project" value="UniProtKB-KW"/>
</dbReference>
<dbReference type="InParanoid" id="A7SD62"/>
<accession>A7SD62</accession>
<dbReference type="SUPFAM" id="SSF51556">
    <property type="entry name" value="Metallo-dependent hydrolases"/>
    <property type="match status" value="1"/>
</dbReference>
<dbReference type="EMBL" id="DS469627">
    <property type="protein sequence ID" value="EDO38389.1"/>
    <property type="molecule type" value="Genomic_DNA"/>
</dbReference>
<dbReference type="Proteomes" id="UP000001593">
    <property type="component" value="Unassembled WGS sequence"/>
</dbReference>
<evidence type="ECO:0000313" key="10">
    <source>
        <dbReference type="Proteomes" id="UP000001593"/>
    </source>
</evidence>
<protein>
    <recommendedName>
        <fullName evidence="4">AMP deaminase</fullName>
        <ecNumber evidence="4">3.5.4.6</ecNumber>
    </recommendedName>
</protein>
<dbReference type="AlphaFoldDB" id="A7SD62"/>
<evidence type="ECO:0000256" key="6">
    <source>
        <dbReference type="ARBA" id="ARBA00022801"/>
    </source>
</evidence>
<dbReference type="InterPro" id="IPR006329">
    <property type="entry name" value="AMPD"/>
</dbReference>
<evidence type="ECO:0000256" key="7">
    <source>
        <dbReference type="ARBA" id="ARBA00022833"/>
    </source>
</evidence>
<dbReference type="PIRSF" id="PIRSF001251">
    <property type="entry name" value="AMP_deaminase_met"/>
    <property type="match status" value="1"/>
</dbReference>
<dbReference type="GO" id="GO:0003876">
    <property type="term" value="F:AMP deaminase activity"/>
    <property type="evidence" value="ECO:0000318"/>
    <property type="project" value="GO_Central"/>
</dbReference>
<dbReference type="HOGENOM" id="CLU_003782_4_2_1"/>
<proteinExistence type="inferred from homology"/>
<dbReference type="NCBIfam" id="TIGR01429">
    <property type="entry name" value="AMP_deaminase"/>
    <property type="match status" value="1"/>
</dbReference>
<evidence type="ECO:0000256" key="4">
    <source>
        <dbReference type="ARBA" id="ARBA00012775"/>
    </source>
</evidence>
<keyword evidence="8" id="KW-0546">Nucleotide metabolism</keyword>
<name>A7SD62_NEMVE</name>
<dbReference type="FunFam" id="4.10.800.20:FF:000001">
    <property type="entry name" value="AMP deaminase"/>
    <property type="match status" value="1"/>
</dbReference>
<comment type="pathway">
    <text evidence="2">Purine metabolism; IMP biosynthesis via salvage pathway; IMP from AMP: step 1/1.</text>
</comment>
<dbReference type="EC" id="3.5.4.6" evidence="4"/>
<keyword evidence="7" id="KW-0862">Zinc</keyword>
<dbReference type="Gene3D" id="4.10.800.20">
    <property type="match status" value="1"/>
</dbReference>
<evidence type="ECO:0000256" key="5">
    <source>
        <dbReference type="ARBA" id="ARBA00022723"/>
    </source>
</evidence>
<evidence type="ECO:0000256" key="2">
    <source>
        <dbReference type="ARBA" id="ARBA00004955"/>
    </source>
</evidence>
<dbReference type="Gene3D" id="3.20.20.140">
    <property type="entry name" value="Metal-dependent hydrolases"/>
    <property type="match status" value="1"/>
</dbReference>
<dbReference type="GO" id="GO:0005829">
    <property type="term" value="C:cytosol"/>
    <property type="evidence" value="ECO:0000318"/>
    <property type="project" value="GO_Central"/>
</dbReference>
<dbReference type="GO" id="GO:0006188">
    <property type="term" value="P:IMP biosynthetic process"/>
    <property type="evidence" value="ECO:0000318"/>
    <property type="project" value="GO_Central"/>
</dbReference>
<dbReference type="STRING" id="45351.A7SD62"/>
<reference evidence="9 10" key="1">
    <citation type="journal article" date="2007" name="Science">
        <title>Sea anemone genome reveals ancestral eumetazoan gene repertoire and genomic organization.</title>
        <authorList>
            <person name="Putnam N.H."/>
            <person name="Srivastava M."/>
            <person name="Hellsten U."/>
            <person name="Dirks B."/>
            <person name="Chapman J."/>
            <person name="Salamov A."/>
            <person name="Terry A."/>
            <person name="Shapiro H."/>
            <person name="Lindquist E."/>
            <person name="Kapitonov V.V."/>
            <person name="Jurka J."/>
            <person name="Genikhovich G."/>
            <person name="Grigoriev I.V."/>
            <person name="Lucas S.M."/>
            <person name="Steele R.E."/>
            <person name="Finnerty J.R."/>
            <person name="Technau U."/>
            <person name="Martindale M.Q."/>
            <person name="Rokhsar D.S."/>
        </authorList>
    </citation>
    <scope>NUCLEOTIDE SEQUENCE [LARGE SCALE GENOMIC DNA]</scope>
    <source>
        <strain evidence="10">CH2 X CH6</strain>
    </source>
</reference>
<dbReference type="GO" id="GO:0032264">
    <property type="term" value="P:IMP salvage"/>
    <property type="evidence" value="ECO:0007669"/>
    <property type="project" value="InterPro"/>
</dbReference>
<dbReference type="GO" id="GO:0046033">
    <property type="term" value="P:AMP metabolic process"/>
    <property type="evidence" value="ECO:0000318"/>
    <property type="project" value="GO_Central"/>
</dbReference>
<dbReference type="PANTHER" id="PTHR11359:SF0">
    <property type="entry name" value="AMP DEAMINASE"/>
    <property type="match status" value="1"/>
</dbReference>
<evidence type="ECO:0000256" key="8">
    <source>
        <dbReference type="ARBA" id="ARBA00023080"/>
    </source>
</evidence>
<evidence type="ECO:0000256" key="1">
    <source>
        <dbReference type="ARBA" id="ARBA00001947"/>
    </source>
</evidence>
<dbReference type="Pfam" id="PF19326">
    <property type="entry name" value="AMP_deaminase"/>
    <property type="match status" value="1"/>
</dbReference>
<sequence>MSLSLQSICSATSTALSTVHDDYKLEKFYGDRGMHVPDEPENTHFSKESPFDCEVQGDCGYAVEMIDGVIQVISCRRDHKNRPSNCTVHPFPDLQEFFEDQNILLALSTHGPIKSFAYRRLKYLESRYSLHTLLNEMKELAAMKEVPHRDFYNVRKVDTHVHAASCMNQKHLLRFIKKKVKCEGDEPVIMHDGKEATLREVFAMLNLTPYDLSVDTLDVHADRNTFHRFDKFNSKYNPVGESRLREIFLKTDNYIDGRYFAQLMKEVMVDLEESKYQNAEPRISIYGRSINEWDALAKWAVNHDVFSENVRWVIQIPRLFDVYRAKGLVKNFQEMLENLFMPLFEATINPQSHPELHKFLTQVIGFDSVDDESKTEKSLFTETSPLPANWTSQDNPPYAYYLYYMYSNMVVLNHLRRERGFNTLRLRPHCGEAGPAHHLVTAFMLAENISHGLLLRKVPALQYLYYLAQIGIAMSPLSNNSLFLNYQRNPLPDGQSRHYPHEPLMEEYSIAAQVWKLSPCDMAELARNSVLMSGFEEEVKRQWIGCDKLEGSNDITKTNVPNIRVCFRQETLLQELETICEGARDPINT</sequence>